<dbReference type="Gene3D" id="2.130.10.10">
    <property type="entry name" value="YVTN repeat-like/Quinoprotein amine dehydrogenase"/>
    <property type="match status" value="4"/>
</dbReference>
<evidence type="ECO:0000256" key="3">
    <source>
        <dbReference type="PROSITE-ProRule" id="PRU00221"/>
    </source>
</evidence>
<dbReference type="PROSITE" id="PS50294">
    <property type="entry name" value="WD_REPEATS_REGION"/>
    <property type="match status" value="5"/>
</dbReference>
<dbReference type="InterPro" id="IPR019775">
    <property type="entry name" value="WD40_repeat_CS"/>
</dbReference>
<protein>
    <submittedName>
        <fullName evidence="4">Uncharacterized protein</fullName>
    </submittedName>
</protein>
<dbReference type="InterPro" id="IPR015943">
    <property type="entry name" value="WD40/YVTN_repeat-like_dom_sf"/>
</dbReference>
<dbReference type="PROSITE" id="PS00678">
    <property type="entry name" value="WD_REPEATS_1"/>
    <property type="match status" value="1"/>
</dbReference>
<feature type="repeat" description="WD" evidence="3">
    <location>
        <begin position="197"/>
        <end position="229"/>
    </location>
</feature>
<dbReference type="InterPro" id="IPR001680">
    <property type="entry name" value="WD40_rpt"/>
</dbReference>
<evidence type="ECO:0000256" key="2">
    <source>
        <dbReference type="ARBA" id="ARBA00022737"/>
    </source>
</evidence>
<dbReference type="EMBL" id="JABFUD020000021">
    <property type="protein sequence ID" value="KAI5063504.1"/>
    <property type="molecule type" value="Genomic_DNA"/>
</dbReference>
<dbReference type="OrthoDB" id="6262491at2759"/>
<feature type="repeat" description="WD" evidence="3">
    <location>
        <begin position="581"/>
        <end position="602"/>
    </location>
</feature>
<dbReference type="PANTHER" id="PTHR22847">
    <property type="entry name" value="WD40 REPEAT PROTEIN"/>
    <property type="match status" value="1"/>
</dbReference>
<feature type="repeat" description="WD" evidence="3">
    <location>
        <begin position="52"/>
        <end position="84"/>
    </location>
</feature>
<dbReference type="GO" id="GO:1990234">
    <property type="term" value="C:transferase complex"/>
    <property type="evidence" value="ECO:0007669"/>
    <property type="project" value="UniProtKB-ARBA"/>
</dbReference>
<dbReference type="PRINTS" id="PR00320">
    <property type="entry name" value="GPROTEINBRPT"/>
</dbReference>
<dbReference type="InterPro" id="IPR020472">
    <property type="entry name" value="WD40_PAC1"/>
</dbReference>
<feature type="repeat" description="WD" evidence="3">
    <location>
        <begin position="10"/>
        <end position="51"/>
    </location>
</feature>
<organism evidence="4 5">
    <name type="scientific">Adiantum capillus-veneris</name>
    <name type="common">Maidenhair fern</name>
    <dbReference type="NCBI Taxonomy" id="13818"/>
    <lineage>
        <taxon>Eukaryota</taxon>
        <taxon>Viridiplantae</taxon>
        <taxon>Streptophyta</taxon>
        <taxon>Embryophyta</taxon>
        <taxon>Tracheophyta</taxon>
        <taxon>Polypodiopsida</taxon>
        <taxon>Polypodiidae</taxon>
        <taxon>Polypodiales</taxon>
        <taxon>Pteridineae</taxon>
        <taxon>Pteridaceae</taxon>
        <taxon>Vittarioideae</taxon>
        <taxon>Adiantum</taxon>
    </lineage>
</organism>
<comment type="caution">
    <text evidence="4">The sequence shown here is derived from an EMBL/GenBank/DDBJ whole genome shotgun (WGS) entry which is preliminary data.</text>
</comment>
<proteinExistence type="predicted"/>
<gene>
    <name evidence="4" type="ORF">GOP47_0022051</name>
</gene>
<name>A0A9D4Z6S0_ADICA</name>
<dbReference type="Proteomes" id="UP000886520">
    <property type="component" value="Chromosome 21"/>
</dbReference>
<evidence type="ECO:0000313" key="5">
    <source>
        <dbReference type="Proteomes" id="UP000886520"/>
    </source>
</evidence>
<evidence type="ECO:0000313" key="4">
    <source>
        <dbReference type="EMBL" id="KAI5063504.1"/>
    </source>
</evidence>
<accession>A0A9D4Z6S0</accession>
<dbReference type="SMART" id="SM00320">
    <property type="entry name" value="WD40"/>
    <property type="match status" value="12"/>
</dbReference>
<dbReference type="Pfam" id="PF00400">
    <property type="entry name" value="WD40"/>
    <property type="match status" value="7"/>
</dbReference>
<keyword evidence="1 3" id="KW-0853">WD repeat</keyword>
<evidence type="ECO:0000256" key="1">
    <source>
        <dbReference type="ARBA" id="ARBA00022574"/>
    </source>
</evidence>
<dbReference type="InterPro" id="IPR036322">
    <property type="entry name" value="WD40_repeat_dom_sf"/>
</dbReference>
<keyword evidence="5" id="KW-1185">Reference proteome</keyword>
<dbReference type="PANTHER" id="PTHR22847:SF637">
    <property type="entry name" value="WD REPEAT DOMAIN 5B"/>
    <property type="match status" value="1"/>
</dbReference>
<dbReference type="SUPFAM" id="SSF50978">
    <property type="entry name" value="WD40 repeat-like"/>
    <property type="match status" value="2"/>
</dbReference>
<dbReference type="AlphaFoldDB" id="A0A9D4Z6S0"/>
<dbReference type="PROSITE" id="PS50082">
    <property type="entry name" value="WD_REPEATS_2"/>
    <property type="match status" value="6"/>
</dbReference>
<sequence>MAMEITCRIPDAHGCPILSIAYNKDRKEIYSGSQDAKIKVWDVETGRLLRIQQGHQAWVTDLLYSYTASLLFSCSLDGNILVWSDKGKLVQMVEFGGPVNCLSWDPKGRRLIAGGRGVVQLFRCVRSSSSMYFKSDSQNQRIGIAKFLIHHTVLYTHKDVIQSICTSDLGNVFTTGFDRCICIFDSAKPGESIIKLSRCHEGAISSAAYDKDLKVLVSGAYDGSLKLWSHEGHCLDTFNSIIDCVTSIAYIPQTKCYWVTGKARYPIIIDALAPANVTDWVADTCSFRRLPLCKVFHASDTDVAIGLTTEREIIVWRYNQFGPHHVLQGHSDWVEAIVVAHRKQTKIKEDAMKAASSLKKLFPDLNPPSTKDTSTEINGTEDDEGFIPSDIEVYSGGGDGALLKWQTDRTSKTWALSELGLPSQHSILCMLHYQKLDVVITGSDDCKVRVWNLDGHPSVPRWKKAAHAVSRGPDILRGHTGKIMALAVCKDDILVSGSYDKSLRWWDLNLCLPLDIIEMAHDLPVRDLEYCEKRNELASCAGEPRFKLWNARKRKKLKTVPSELGDIIIVKWCNLDGGHWVTASDDGTIALWDPKTSSPVRSICYRKEPVTALLVDEVNMLLLASMQSDYAIRAYQLDLTGEQVCVYTGHTEQVHSLAYLSNRNQYLSGSWDNSIRIWLAPLETSLLERKVRFSVAKIENKELTRPKDADFLSDVKYVSNYEREHPLLVPKQLQDIAGNLSSHKPISDAFLQSAAPPPSSRPNKGELVKQPALVFKLADLEKSLNDQIV</sequence>
<feature type="repeat" description="WD" evidence="3">
    <location>
        <begin position="647"/>
        <end position="678"/>
    </location>
</feature>
<feature type="repeat" description="WD" evidence="3">
    <location>
        <begin position="476"/>
        <end position="509"/>
    </location>
</feature>
<reference evidence="4" key="1">
    <citation type="submission" date="2021-01" db="EMBL/GenBank/DDBJ databases">
        <title>Adiantum capillus-veneris genome.</title>
        <authorList>
            <person name="Fang Y."/>
            <person name="Liao Q."/>
        </authorList>
    </citation>
    <scope>NUCLEOTIDE SEQUENCE</scope>
    <source>
        <strain evidence="4">H3</strain>
        <tissue evidence="4">Leaf</tissue>
    </source>
</reference>
<keyword evidence="2" id="KW-0677">Repeat</keyword>